<keyword evidence="16" id="KW-1185">Reference proteome</keyword>
<reference evidence="15" key="1">
    <citation type="submission" date="2020-02" db="EMBL/GenBank/DDBJ databases">
        <authorList>
            <person name="Scholz U."/>
            <person name="Mascher M."/>
            <person name="Fiebig A."/>
        </authorList>
    </citation>
    <scope>NUCLEOTIDE SEQUENCE</scope>
</reference>
<sequence>MGGGTRQPAGPASGSEVQSGRSREQGLDRLGPIGARGPLFHIWLGSVPFLLASVAATTRESLSELLGGRMLEQLQWMLQEKAERGEEMNVGVVLTRLTNNVICGMTMGRRCSGTDGKTVAIISTPNVADYVGIREKLDLQHLKTRYVDVRRRFDTLRTKESGKTVAGGVVRGFLRVLHDISEDQGAEMMFTGDNFRSFIDDLFMAGSDTTSTTMERALAELINKPGIQQDARRAIDSVVGESRLVEESDIQNLPFLQAIVKETLRLHPAVPILPRQSNAPCKFRGYNIPADKGIWRNPLEFRPERFTPKGRSFGIDVRDQHYHLLPFGSGRRRCPGLSLVLQLIHTTLANVIHCFNLSVEGGLVDMTEGHGATFSKAHPLVCTPKAGLNSVLSTPIIIKQLIPFSVIITKR</sequence>
<keyword evidence="11" id="KW-0472">Membrane</keyword>
<evidence type="ECO:0000313" key="16">
    <source>
        <dbReference type="Proteomes" id="UP000663760"/>
    </source>
</evidence>
<gene>
    <name evidence="15" type="ORF">SI8410_03003982</name>
</gene>
<organism evidence="15 16">
    <name type="scientific">Spirodela intermedia</name>
    <name type="common">Intermediate duckweed</name>
    <dbReference type="NCBI Taxonomy" id="51605"/>
    <lineage>
        <taxon>Eukaryota</taxon>
        <taxon>Viridiplantae</taxon>
        <taxon>Streptophyta</taxon>
        <taxon>Embryophyta</taxon>
        <taxon>Tracheophyta</taxon>
        <taxon>Spermatophyta</taxon>
        <taxon>Magnoliopsida</taxon>
        <taxon>Liliopsida</taxon>
        <taxon>Araceae</taxon>
        <taxon>Lemnoideae</taxon>
        <taxon>Spirodela</taxon>
    </lineage>
</organism>
<evidence type="ECO:0000256" key="7">
    <source>
        <dbReference type="ARBA" id="ARBA00022989"/>
    </source>
</evidence>
<dbReference type="GO" id="GO:0020037">
    <property type="term" value="F:heme binding"/>
    <property type="evidence" value="ECO:0007669"/>
    <property type="project" value="InterPro"/>
</dbReference>
<evidence type="ECO:0000256" key="11">
    <source>
        <dbReference type="ARBA" id="ARBA00023136"/>
    </source>
</evidence>
<evidence type="ECO:0000256" key="9">
    <source>
        <dbReference type="ARBA" id="ARBA00023004"/>
    </source>
</evidence>
<evidence type="ECO:0000256" key="8">
    <source>
        <dbReference type="ARBA" id="ARBA00023002"/>
    </source>
</evidence>
<keyword evidence="5" id="KW-0812">Transmembrane</keyword>
<dbReference type="GO" id="GO:0004497">
    <property type="term" value="F:monooxygenase activity"/>
    <property type="evidence" value="ECO:0007669"/>
    <property type="project" value="UniProtKB-KW"/>
</dbReference>
<dbReference type="InterPro" id="IPR002401">
    <property type="entry name" value="Cyt_P450_E_grp-I"/>
</dbReference>
<evidence type="ECO:0000256" key="3">
    <source>
        <dbReference type="ARBA" id="ARBA00010617"/>
    </source>
</evidence>
<evidence type="ECO:0000256" key="1">
    <source>
        <dbReference type="ARBA" id="ARBA00001971"/>
    </source>
</evidence>
<keyword evidence="4 12" id="KW-0349">Heme</keyword>
<dbReference type="GO" id="GO:0005506">
    <property type="term" value="F:iron ion binding"/>
    <property type="evidence" value="ECO:0007669"/>
    <property type="project" value="InterPro"/>
</dbReference>
<evidence type="ECO:0000256" key="10">
    <source>
        <dbReference type="ARBA" id="ARBA00023033"/>
    </source>
</evidence>
<dbReference type="OrthoDB" id="1103324at2759"/>
<accession>A0A7I8K8R0</accession>
<dbReference type="PROSITE" id="PS00086">
    <property type="entry name" value="CYTOCHROME_P450"/>
    <property type="match status" value="1"/>
</dbReference>
<dbReference type="GO" id="GO:0016020">
    <property type="term" value="C:membrane"/>
    <property type="evidence" value="ECO:0007669"/>
    <property type="project" value="UniProtKB-SubCell"/>
</dbReference>
<dbReference type="InterPro" id="IPR036396">
    <property type="entry name" value="Cyt_P450_sf"/>
</dbReference>
<evidence type="ECO:0000256" key="4">
    <source>
        <dbReference type="ARBA" id="ARBA00022617"/>
    </source>
</evidence>
<dbReference type="GO" id="GO:0016705">
    <property type="term" value="F:oxidoreductase activity, acting on paired donors, with incorporation or reduction of molecular oxygen"/>
    <property type="evidence" value="ECO:0007669"/>
    <property type="project" value="InterPro"/>
</dbReference>
<dbReference type="Proteomes" id="UP000663760">
    <property type="component" value="Chromosome 3"/>
</dbReference>
<dbReference type="InterPro" id="IPR001128">
    <property type="entry name" value="Cyt_P450"/>
</dbReference>
<comment type="similarity">
    <text evidence="3 13">Belongs to the cytochrome P450 family.</text>
</comment>
<keyword evidence="10 13" id="KW-0503">Monooxygenase</keyword>
<protein>
    <submittedName>
        <fullName evidence="15">Uncharacterized protein</fullName>
    </submittedName>
</protein>
<proteinExistence type="inferred from homology"/>
<feature type="region of interest" description="Disordered" evidence="14">
    <location>
        <begin position="1"/>
        <end position="28"/>
    </location>
</feature>
<comment type="cofactor">
    <cofactor evidence="1 12">
        <name>heme</name>
        <dbReference type="ChEBI" id="CHEBI:30413"/>
    </cofactor>
</comment>
<dbReference type="InterPro" id="IPR017972">
    <property type="entry name" value="Cyt_P450_CS"/>
</dbReference>
<evidence type="ECO:0000256" key="2">
    <source>
        <dbReference type="ARBA" id="ARBA00004167"/>
    </source>
</evidence>
<evidence type="ECO:0000313" key="15">
    <source>
        <dbReference type="EMBL" id="CAA7393192.1"/>
    </source>
</evidence>
<evidence type="ECO:0000256" key="14">
    <source>
        <dbReference type="SAM" id="MobiDB-lite"/>
    </source>
</evidence>
<keyword evidence="7" id="KW-1133">Transmembrane helix</keyword>
<dbReference type="Pfam" id="PF00067">
    <property type="entry name" value="p450"/>
    <property type="match status" value="1"/>
</dbReference>
<keyword evidence="9 12" id="KW-0408">Iron</keyword>
<evidence type="ECO:0000256" key="13">
    <source>
        <dbReference type="RuleBase" id="RU000461"/>
    </source>
</evidence>
<feature type="binding site" description="axial binding residue" evidence="12">
    <location>
        <position position="334"/>
    </location>
    <ligand>
        <name>heme</name>
        <dbReference type="ChEBI" id="CHEBI:30413"/>
    </ligand>
    <ligandPart>
        <name>Fe</name>
        <dbReference type="ChEBI" id="CHEBI:18248"/>
    </ligandPart>
</feature>
<dbReference type="PRINTS" id="PR00385">
    <property type="entry name" value="P450"/>
</dbReference>
<dbReference type="SUPFAM" id="SSF48264">
    <property type="entry name" value="Cytochrome P450"/>
    <property type="match status" value="1"/>
</dbReference>
<evidence type="ECO:0000256" key="5">
    <source>
        <dbReference type="ARBA" id="ARBA00022692"/>
    </source>
</evidence>
<name>A0A7I8K8R0_SPIIN</name>
<evidence type="ECO:0000256" key="6">
    <source>
        <dbReference type="ARBA" id="ARBA00022723"/>
    </source>
</evidence>
<dbReference type="PANTHER" id="PTHR47944:SF17">
    <property type="entry name" value="3,9-DIHYDROXYPTEROCARPAN 6A-MONOOXYGENASE"/>
    <property type="match status" value="1"/>
</dbReference>
<comment type="subcellular location">
    <subcellularLocation>
        <location evidence="2">Membrane</location>
        <topology evidence="2">Single-pass membrane protein</topology>
    </subcellularLocation>
</comment>
<dbReference type="Gene3D" id="1.10.630.10">
    <property type="entry name" value="Cytochrome P450"/>
    <property type="match status" value="1"/>
</dbReference>
<evidence type="ECO:0000256" key="12">
    <source>
        <dbReference type="PIRSR" id="PIRSR602401-1"/>
    </source>
</evidence>
<dbReference type="PRINTS" id="PR00463">
    <property type="entry name" value="EP450I"/>
</dbReference>
<dbReference type="AlphaFoldDB" id="A0A7I8K8R0"/>
<keyword evidence="8 13" id="KW-0560">Oxidoreductase</keyword>
<dbReference type="EMBL" id="LR746266">
    <property type="protein sequence ID" value="CAA7393192.1"/>
    <property type="molecule type" value="Genomic_DNA"/>
</dbReference>
<keyword evidence="6 12" id="KW-0479">Metal-binding</keyword>
<dbReference type="PANTHER" id="PTHR47944">
    <property type="entry name" value="CYTOCHROME P450 98A9"/>
    <property type="match status" value="1"/>
</dbReference>